<dbReference type="GO" id="GO:0004497">
    <property type="term" value="F:monooxygenase activity"/>
    <property type="evidence" value="ECO:0007669"/>
    <property type="project" value="UniProtKB-KW"/>
</dbReference>
<comment type="catalytic activity">
    <reaction evidence="14">
        <text>[(1-&gt;4)-beta-D-glucosyl]n+m + reduced acceptor + O2 = 4-dehydro-beta-D-glucosyl-[(1-&gt;4)-beta-D-glucosyl]n-1 + [(1-&gt;4)-beta-D-glucosyl]m + acceptor + H2O.</text>
        <dbReference type="EC" id="1.14.99.56"/>
    </reaction>
</comment>
<evidence type="ECO:0000256" key="14">
    <source>
        <dbReference type="ARBA" id="ARBA00045077"/>
    </source>
</evidence>
<keyword evidence="10" id="KW-1015">Disulfide bond</keyword>
<sequence>MLCLTIFSAVWVAAVMTGVEGHGFVHSVVMNGQEYPGWNPFSDPYTTAPPKTVRKVLNDGFVSATDPDLPCHHLGNEGTALVADATAGSQVTFRWSYWPADHQGPVSTYMASCNGDCTTFLASNARWFKLDAAGYDPSTRQWAADQLRANDNSWVSTIPAGIAPGQYLMRNEIVALHSITPQFYPSCSQVKVSGSGNGQPSESDLVSIPGLYSNVTWPNIYSDFGTFQIPGPPPVTFGVGGNPPSITTTTTTSALSTPTAGPTQVSNMSMTTSPVPSSQASGHCLLNSRRLVRRTSK</sequence>
<dbReference type="GO" id="GO:0005576">
    <property type="term" value="C:extracellular region"/>
    <property type="evidence" value="ECO:0007669"/>
    <property type="project" value="UniProtKB-SubCell"/>
</dbReference>
<organism evidence="19 20">
    <name type="scientific">Lyophyllum shimeji</name>
    <name type="common">Hon-shimeji</name>
    <name type="synonym">Tricholoma shimeji</name>
    <dbReference type="NCBI Taxonomy" id="47721"/>
    <lineage>
        <taxon>Eukaryota</taxon>
        <taxon>Fungi</taxon>
        <taxon>Dikarya</taxon>
        <taxon>Basidiomycota</taxon>
        <taxon>Agaricomycotina</taxon>
        <taxon>Agaricomycetes</taxon>
        <taxon>Agaricomycetidae</taxon>
        <taxon>Agaricales</taxon>
        <taxon>Tricholomatineae</taxon>
        <taxon>Lyophyllaceae</taxon>
        <taxon>Lyophyllum</taxon>
    </lineage>
</organism>
<feature type="chain" id="PRO_5040375594" description="lytic cellulose monooxygenase (C4-dehydrogenating)" evidence="17">
    <location>
        <begin position="22"/>
        <end position="297"/>
    </location>
</feature>
<dbReference type="GO" id="GO:0046872">
    <property type="term" value="F:metal ion binding"/>
    <property type="evidence" value="ECO:0007669"/>
    <property type="project" value="UniProtKB-KW"/>
</dbReference>
<feature type="compositionally biased region" description="Low complexity" evidence="16">
    <location>
        <begin position="242"/>
        <end position="263"/>
    </location>
</feature>
<dbReference type="Gene3D" id="2.70.50.70">
    <property type="match status" value="1"/>
</dbReference>
<comment type="caution">
    <text evidence="19">The sequence shown here is derived from an EMBL/GenBank/DDBJ whole genome shotgun (WGS) entry which is preliminary data.</text>
</comment>
<keyword evidence="11" id="KW-0119">Carbohydrate metabolism</keyword>
<dbReference type="Proteomes" id="UP001063166">
    <property type="component" value="Unassembled WGS sequence"/>
</dbReference>
<accession>A0A9P3ULH9</accession>
<keyword evidence="4" id="KW-0479">Metal-binding</keyword>
<dbReference type="InterPro" id="IPR049892">
    <property type="entry name" value="AA9"/>
</dbReference>
<keyword evidence="5 17" id="KW-0732">Signal</keyword>
<evidence type="ECO:0000256" key="8">
    <source>
        <dbReference type="ARBA" id="ARBA00023008"/>
    </source>
</evidence>
<dbReference type="CDD" id="cd21175">
    <property type="entry name" value="LPMO_AA9"/>
    <property type="match status" value="1"/>
</dbReference>
<evidence type="ECO:0000256" key="4">
    <source>
        <dbReference type="ARBA" id="ARBA00022723"/>
    </source>
</evidence>
<dbReference type="InterPro" id="IPR005103">
    <property type="entry name" value="AA9_LPMO"/>
</dbReference>
<evidence type="ECO:0000256" key="2">
    <source>
        <dbReference type="ARBA" id="ARBA00004613"/>
    </source>
</evidence>
<keyword evidence="8" id="KW-0186">Copper</keyword>
<evidence type="ECO:0000256" key="16">
    <source>
        <dbReference type="SAM" id="MobiDB-lite"/>
    </source>
</evidence>
<feature type="domain" description="Auxiliary Activity family 9 catalytic" evidence="18">
    <location>
        <begin position="22"/>
        <end position="221"/>
    </location>
</feature>
<evidence type="ECO:0000256" key="6">
    <source>
        <dbReference type="ARBA" id="ARBA00023001"/>
    </source>
</evidence>
<comment type="similarity">
    <text evidence="13">Belongs to the polysaccharide monooxygenase AA9 family.</text>
</comment>
<keyword evidence="7" id="KW-0560">Oxidoreductase</keyword>
<evidence type="ECO:0000256" key="15">
    <source>
        <dbReference type="ARBA" id="ARBA00047174"/>
    </source>
</evidence>
<keyword evidence="12" id="KW-0624">Polysaccharide degradation</keyword>
<feature type="signal peptide" evidence="17">
    <location>
        <begin position="1"/>
        <end position="21"/>
    </location>
</feature>
<feature type="compositionally biased region" description="Polar residues" evidence="16">
    <location>
        <begin position="264"/>
        <end position="281"/>
    </location>
</feature>
<feature type="region of interest" description="Disordered" evidence="16">
    <location>
        <begin position="240"/>
        <end position="297"/>
    </location>
</feature>
<evidence type="ECO:0000256" key="13">
    <source>
        <dbReference type="ARBA" id="ARBA00044502"/>
    </source>
</evidence>
<reference evidence="19" key="1">
    <citation type="submission" date="2022-07" db="EMBL/GenBank/DDBJ databases">
        <title>The genome of Lyophyllum shimeji provides insight into the initial evolution of ectomycorrhizal fungal genome.</title>
        <authorList>
            <person name="Kobayashi Y."/>
            <person name="Shibata T."/>
            <person name="Hirakawa H."/>
            <person name="Shigenobu S."/>
            <person name="Nishiyama T."/>
            <person name="Yamada A."/>
            <person name="Hasebe M."/>
            <person name="Kawaguchi M."/>
        </authorList>
    </citation>
    <scope>NUCLEOTIDE SEQUENCE</scope>
    <source>
        <strain evidence="19">AT787</strain>
    </source>
</reference>
<dbReference type="PANTHER" id="PTHR33353">
    <property type="entry name" value="PUTATIVE (AFU_ORTHOLOGUE AFUA_1G12560)-RELATED"/>
    <property type="match status" value="1"/>
</dbReference>
<evidence type="ECO:0000313" key="19">
    <source>
        <dbReference type="EMBL" id="GLB37643.1"/>
    </source>
</evidence>
<dbReference type="EC" id="1.14.99.56" evidence="15"/>
<keyword evidence="6" id="KW-0136">Cellulose degradation</keyword>
<evidence type="ECO:0000313" key="20">
    <source>
        <dbReference type="Proteomes" id="UP001063166"/>
    </source>
</evidence>
<evidence type="ECO:0000256" key="12">
    <source>
        <dbReference type="ARBA" id="ARBA00023326"/>
    </source>
</evidence>
<comment type="subcellular location">
    <subcellularLocation>
        <location evidence="2">Secreted</location>
    </subcellularLocation>
</comment>
<keyword evidence="3" id="KW-0964">Secreted</keyword>
<dbReference type="PANTHER" id="PTHR33353:SF10">
    <property type="entry name" value="ENDO-BETA-1,4-GLUCANASE D"/>
    <property type="match status" value="1"/>
</dbReference>
<dbReference type="EMBL" id="BRPK01000004">
    <property type="protein sequence ID" value="GLB37643.1"/>
    <property type="molecule type" value="Genomic_DNA"/>
</dbReference>
<gene>
    <name evidence="19" type="ORF">LshimejAT787_0406940</name>
</gene>
<comment type="cofactor">
    <cofactor evidence="1">
        <name>Cu(2+)</name>
        <dbReference type="ChEBI" id="CHEBI:29036"/>
    </cofactor>
</comment>
<keyword evidence="9" id="KW-0503">Monooxygenase</keyword>
<dbReference type="AlphaFoldDB" id="A0A9P3ULH9"/>
<evidence type="ECO:0000256" key="9">
    <source>
        <dbReference type="ARBA" id="ARBA00023033"/>
    </source>
</evidence>
<evidence type="ECO:0000259" key="18">
    <source>
        <dbReference type="Pfam" id="PF03443"/>
    </source>
</evidence>
<dbReference type="GO" id="GO:0030245">
    <property type="term" value="P:cellulose catabolic process"/>
    <property type="evidence" value="ECO:0007669"/>
    <property type="project" value="UniProtKB-KW"/>
</dbReference>
<dbReference type="GO" id="GO:0016787">
    <property type="term" value="F:hydrolase activity"/>
    <property type="evidence" value="ECO:0007669"/>
    <property type="project" value="UniProtKB-KW"/>
</dbReference>
<keyword evidence="20" id="KW-1185">Reference proteome</keyword>
<keyword evidence="19" id="KW-0378">Hydrolase</keyword>
<dbReference type="Pfam" id="PF03443">
    <property type="entry name" value="AA9"/>
    <property type="match status" value="1"/>
</dbReference>
<evidence type="ECO:0000256" key="3">
    <source>
        <dbReference type="ARBA" id="ARBA00022525"/>
    </source>
</evidence>
<protein>
    <recommendedName>
        <fullName evidence="15">lytic cellulose monooxygenase (C4-dehydrogenating)</fullName>
        <ecNumber evidence="15">1.14.99.56</ecNumber>
    </recommendedName>
</protein>
<evidence type="ECO:0000256" key="17">
    <source>
        <dbReference type="SAM" id="SignalP"/>
    </source>
</evidence>
<evidence type="ECO:0000256" key="7">
    <source>
        <dbReference type="ARBA" id="ARBA00023002"/>
    </source>
</evidence>
<evidence type="ECO:0000256" key="10">
    <source>
        <dbReference type="ARBA" id="ARBA00023157"/>
    </source>
</evidence>
<evidence type="ECO:0000256" key="5">
    <source>
        <dbReference type="ARBA" id="ARBA00022729"/>
    </source>
</evidence>
<name>A0A9P3ULH9_LYOSH</name>
<evidence type="ECO:0000256" key="11">
    <source>
        <dbReference type="ARBA" id="ARBA00023277"/>
    </source>
</evidence>
<proteinExistence type="inferred from homology"/>
<evidence type="ECO:0000256" key="1">
    <source>
        <dbReference type="ARBA" id="ARBA00001973"/>
    </source>
</evidence>
<dbReference type="OrthoDB" id="4849160at2759"/>